<feature type="domain" description="CD-NTase associated protein 4-like DNA endonuclease" evidence="1">
    <location>
        <begin position="15"/>
        <end position="208"/>
    </location>
</feature>
<comment type="caution">
    <text evidence="2">The sequence shown here is derived from an EMBL/GenBank/DDBJ whole genome shotgun (WGS) entry which is preliminary data.</text>
</comment>
<dbReference type="Pfam" id="PF14130">
    <property type="entry name" value="Cap4_nuclease"/>
    <property type="match status" value="1"/>
</dbReference>
<organism evidence="2 3">
    <name type="scientific">Acholeplasma laidlawii</name>
    <dbReference type="NCBI Taxonomy" id="2148"/>
    <lineage>
        <taxon>Bacteria</taxon>
        <taxon>Bacillati</taxon>
        <taxon>Mycoplasmatota</taxon>
        <taxon>Mollicutes</taxon>
        <taxon>Acholeplasmatales</taxon>
        <taxon>Acholeplasmataceae</taxon>
        <taxon>Acholeplasma</taxon>
    </lineage>
</organism>
<dbReference type="InterPro" id="IPR025382">
    <property type="entry name" value="Cap4-like_endonuclease_dom"/>
</dbReference>
<name>A0A553IIC9_ACHLA</name>
<dbReference type="GO" id="GO:0004518">
    <property type="term" value="F:nuclease activity"/>
    <property type="evidence" value="ECO:0007669"/>
    <property type="project" value="InterPro"/>
</dbReference>
<dbReference type="Proteomes" id="UP000315938">
    <property type="component" value="Unassembled WGS sequence"/>
</dbReference>
<dbReference type="EMBL" id="VKID01000001">
    <property type="protein sequence ID" value="TRX99949.1"/>
    <property type="molecule type" value="Genomic_DNA"/>
</dbReference>
<sequence length="343" mass="39476">MSLDTTYSILPKDLSGSRTKNRFRQEMLWGISKIYDLYLENPDDFFVIFDYVCDIEVGFNDTLHFYQVKIKDTSSPFSISDLIRKKSGHSYLSLLFSLKVNNQIKSINVVSNTKLSIKNTILQNSEIIPFESLEDDEKKKIEDHLKAKSILVTDLKDSFFIRSDFCINNPDTLLIGKTVEFLENAKGIKLSEPKLIYNYIKGLVDRKASYELNTIDLNDTIDKKGIKRSEIDNILNNLLGADRYREKTLSKIEALNGDYNYGEVLLLKTALSRVFKYGITSKTIEALILDISNCINDNESTIQDLKLSEIVEYVYNCIEWDIIKDKSERKCIILLTLTKMESV</sequence>
<gene>
    <name evidence="2" type="ORF">FNV44_02605</name>
</gene>
<evidence type="ECO:0000259" key="1">
    <source>
        <dbReference type="Pfam" id="PF14130"/>
    </source>
</evidence>
<dbReference type="AlphaFoldDB" id="A0A553IIC9"/>
<protein>
    <submittedName>
        <fullName evidence="2">DUF4297 domain-containing protein</fullName>
    </submittedName>
</protein>
<evidence type="ECO:0000313" key="2">
    <source>
        <dbReference type="EMBL" id="TRX99949.1"/>
    </source>
</evidence>
<reference evidence="2 3" key="1">
    <citation type="submission" date="2019-07" db="EMBL/GenBank/DDBJ databases">
        <title>Genome sequence of Acholeplasma laidlawii strain with increased resistance to erythromycin.</title>
        <authorList>
            <person name="Medvedeva E.S."/>
            <person name="Baranova N.B."/>
            <person name="Siniagina M.N."/>
            <person name="Mouzykantov A."/>
            <person name="Chernova O.A."/>
            <person name="Chernov V.M."/>
        </authorList>
    </citation>
    <scope>NUCLEOTIDE SEQUENCE [LARGE SCALE GENOMIC DNA]</scope>
    <source>
        <strain evidence="2 3">PG8REry</strain>
    </source>
</reference>
<proteinExistence type="predicted"/>
<accession>A0A553IIC9</accession>
<dbReference type="RefSeq" id="WP_064212046.1">
    <property type="nucleotide sequence ID" value="NZ_JACAOE010000001.1"/>
</dbReference>
<evidence type="ECO:0000313" key="3">
    <source>
        <dbReference type="Proteomes" id="UP000315938"/>
    </source>
</evidence>